<evidence type="ECO:0000256" key="1">
    <source>
        <dbReference type="ARBA" id="ARBA00004141"/>
    </source>
</evidence>
<comment type="subcellular location">
    <subcellularLocation>
        <location evidence="10">Endoplasmic reticulum membrane</location>
        <topology evidence="10">Multi-pass membrane protein</topology>
    </subcellularLocation>
    <subcellularLocation>
        <location evidence="1">Membrane</location>
        <topology evidence="1">Multi-pass membrane protein</topology>
    </subcellularLocation>
</comment>
<evidence type="ECO:0000256" key="8">
    <source>
        <dbReference type="ARBA" id="ARBA00022989"/>
    </source>
</evidence>
<keyword evidence="13" id="KW-1185">Reference proteome</keyword>
<feature type="transmembrane region" description="Helical" evidence="10">
    <location>
        <begin position="58"/>
        <end position="77"/>
    </location>
</feature>
<feature type="transmembrane region" description="Helical" evidence="10">
    <location>
        <begin position="83"/>
        <end position="102"/>
    </location>
</feature>
<evidence type="ECO:0000313" key="13">
    <source>
        <dbReference type="Proteomes" id="UP000243515"/>
    </source>
</evidence>
<gene>
    <name evidence="12" type="ORF">Egran_01958</name>
</gene>
<dbReference type="GO" id="GO:0032259">
    <property type="term" value="P:methylation"/>
    <property type="evidence" value="ECO:0007669"/>
    <property type="project" value="UniProtKB-KW"/>
</dbReference>
<feature type="compositionally biased region" description="Polar residues" evidence="11">
    <location>
        <begin position="19"/>
        <end position="36"/>
    </location>
</feature>
<feature type="transmembrane region" description="Helical" evidence="10">
    <location>
        <begin position="217"/>
        <end position="240"/>
    </location>
</feature>
<keyword evidence="10" id="KW-0256">Endoplasmic reticulum</keyword>
<keyword evidence="7 10" id="KW-0812">Transmembrane</keyword>
<name>A0A232M1M1_9EURO</name>
<feature type="compositionally biased region" description="Pro residues" evidence="11">
    <location>
        <begin position="1"/>
        <end position="10"/>
    </location>
</feature>
<evidence type="ECO:0000256" key="7">
    <source>
        <dbReference type="ARBA" id="ARBA00022692"/>
    </source>
</evidence>
<dbReference type="Gene3D" id="1.20.120.1630">
    <property type="match status" value="1"/>
</dbReference>
<dbReference type="Pfam" id="PF04140">
    <property type="entry name" value="ICMT"/>
    <property type="match status" value="1"/>
</dbReference>
<keyword evidence="8 10" id="KW-1133">Transmembrane helix</keyword>
<dbReference type="EC" id="2.1.1.100" evidence="3 10"/>
<comment type="catalytic activity">
    <reaction evidence="10">
        <text>[protein]-C-terminal S-[(2E,6E)-farnesyl]-L-cysteine + S-adenosyl-L-methionine = [protein]-C-terminal S-[(2E,6E)-farnesyl]-L-cysteine methyl ester + S-adenosyl-L-homocysteine</text>
        <dbReference type="Rhea" id="RHEA:21672"/>
        <dbReference type="Rhea" id="RHEA-COMP:12125"/>
        <dbReference type="Rhea" id="RHEA-COMP:12126"/>
        <dbReference type="ChEBI" id="CHEBI:57856"/>
        <dbReference type="ChEBI" id="CHEBI:59789"/>
        <dbReference type="ChEBI" id="CHEBI:90510"/>
        <dbReference type="ChEBI" id="CHEBI:90511"/>
        <dbReference type="EC" id="2.1.1.100"/>
    </reaction>
</comment>
<keyword evidence="9 10" id="KW-0472">Membrane</keyword>
<evidence type="ECO:0000256" key="2">
    <source>
        <dbReference type="ARBA" id="ARBA00009140"/>
    </source>
</evidence>
<proteinExistence type="inferred from homology"/>
<dbReference type="InterPro" id="IPR007269">
    <property type="entry name" value="ICMT_MeTrfase"/>
</dbReference>
<reference evidence="12 13" key="1">
    <citation type="journal article" date="2015" name="Environ. Microbiol.">
        <title>Metagenome sequence of Elaphomyces granulatus from sporocarp tissue reveals Ascomycota ectomycorrhizal fingerprints of genome expansion and a Proteobacteria-rich microbiome.</title>
        <authorList>
            <person name="Quandt C.A."/>
            <person name="Kohler A."/>
            <person name="Hesse C.N."/>
            <person name="Sharpton T.J."/>
            <person name="Martin F."/>
            <person name="Spatafora J.W."/>
        </authorList>
    </citation>
    <scope>NUCLEOTIDE SEQUENCE [LARGE SCALE GENOMIC DNA]</scope>
    <source>
        <strain evidence="12 13">OSC145934</strain>
    </source>
</reference>
<dbReference type="PANTHER" id="PTHR12714">
    <property type="entry name" value="PROTEIN-S ISOPRENYLCYSTEINE O-METHYLTRANSFERASE"/>
    <property type="match status" value="1"/>
</dbReference>
<evidence type="ECO:0000256" key="9">
    <source>
        <dbReference type="ARBA" id="ARBA00023136"/>
    </source>
</evidence>
<dbReference type="AlphaFoldDB" id="A0A232M1M1"/>
<dbReference type="GO" id="GO:0004671">
    <property type="term" value="F:protein C-terminal S-isoprenylcysteine carboxyl O-methyltransferase activity"/>
    <property type="evidence" value="ECO:0007669"/>
    <property type="project" value="UniProtKB-EC"/>
</dbReference>
<dbReference type="OrthoDB" id="422086at2759"/>
<feature type="transmembrane region" description="Helical" evidence="10">
    <location>
        <begin position="149"/>
        <end position="170"/>
    </location>
</feature>
<dbReference type="EMBL" id="NPHW01003015">
    <property type="protein sequence ID" value="OXV10273.1"/>
    <property type="molecule type" value="Genomic_DNA"/>
</dbReference>
<feature type="region of interest" description="Disordered" evidence="11">
    <location>
        <begin position="1"/>
        <end position="42"/>
    </location>
</feature>
<dbReference type="InterPro" id="IPR025770">
    <property type="entry name" value="PPMT_MeTrfase"/>
</dbReference>
<evidence type="ECO:0000256" key="5">
    <source>
        <dbReference type="ARBA" id="ARBA00022679"/>
    </source>
</evidence>
<keyword evidence="5" id="KW-0808">Transferase</keyword>
<keyword evidence="4 10" id="KW-0489">Methyltransferase</keyword>
<comment type="caution">
    <text evidence="12">The sequence shown here is derived from an EMBL/GenBank/DDBJ whole genome shotgun (WGS) entry which is preliminary data.</text>
</comment>
<organism evidence="12 13">
    <name type="scientific">Elaphomyces granulatus</name>
    <dbReference type="NCBI Taxonomy" id="519963"/>
    <lineage>
        <taxon>Eukaryota</taxon>
        <taxon>Fungi</taxon>
        <taxon>Dikarya</taxon>
        <taxon>Ascomycota</taxon>
        <taxon>Pezizomycotina</taxon>
        <taxon>Eurotiomycetes</taxon>
        <taxon>Eurotiomycetidae</taxon>
        <taxon>Eurotiales</taxon>
        <taxon>Elaphomycetaceae</taxon>
        <taxon>Elaphomyces</taxon>
    </lineage>
</organism>
<sequence>MDSNNDPPPFGVAERPSRPSWQASSSRPGTNGSTSPPDIDPSNYPGGKKSLSGISIRAFLLGTALGISVSLTVLFLVLSVRLWRVTFFVASLCLFHFLEYYVTARYNTRHASMGAFLLTSNGWAYNVAHGSAITECILSHFIFPEGYFWWTRAIGSLKLQLILGLLLVIVGQTVRSLAMAHAGGNFNHTVQVVHKDGHTMVTDGVYRILRHPSYFGFFWWSIGTQLVLENILCFWAYALILRAFFSNRIQNEERFLVLFFHEEYLDYMKRTWVGIPGLS</sequence>
<evidence type="ECO:0000256" key="10">
    <source>
        <dbReference type="RuleBase" id="RU362022"/>
    </source>
</evidence>
<accession>A0A232M1M1</accession>
<dbReference type="PROSITE" id="PS51564">
    <property type="entry name" value="SAM_ICMT"/>
    <property type="match status" value="1"/>
</dbReference>
<evidence type="ECO:0000256" key="11">
    <source>
        <dbReference type="SAM" id="MobiDB-lite"/>
    </source>
</evidence>
<dbReference type="Proteomes" id="UP000243515">
    <property type="component" value="Unassembled WGS sequence"/>
</dbReference>
<comment type="similarity">
    <text evidence="2 10">Belongs to the class VI-like SAM-binding methyltransferase superfamily. Isoprenylcysteine carboxyl methyltransferase family.</text>
</comment>
<dbReference type="PANTHER" id="PTHR12714:SF9">
    <property type="entry name" value="PROTEIN-S-ISOPRENYLCYSTEINE O-METHYLTRANSFERASE"/>
    <property type="match status" value="1"/>
</dbReference>
<evidence type="ECO:0000256" key="3">
    <source>
        <dbReference type="ARBA" id="ARBA00012151"/>
    </source>
</evidence>
<dbReference type="GO" id="GO:0005789">
    <property type="term" value="C:endoplasmic reticulum membrane"/>
    <property type="evidence" value="ECO:0007669"/>
    <property type="project" value="UniProtKB-SubCell"/>
</dbReference>
<evidence type="ECO:0000256" key="4">
    <source>
        <dbReference type="ARBA" id="ARBA00022603"/>
    </source>
</evidence>
<protein>
    <recommendedName>
        <fullName evidence="3 10">Protein-S-isoprenylcysteine O-methyltransferase</fullName>
        <ecNumber evidence="3 10">2.1.1.100</ecNumber>
    </recommendedName>
</protein>
<evidence type="ECO:0000313" key="12">
    <source>
        <dbReference type="EMBL" id="OXV10273.1"/>
    </source>
</evidence>
<evidence type="ECO:0000256" key="6">
    <source>
        <dbReference type="ARBA" id="ARBA00022691"/>
    </source>
</evidence>
<keyword evidence="6 10" id="KW-0949">S-adenosyl-L-methionine</keyword>